<organism evidence="2">
    <name type="scientific">Solibacter usitatus (strain Ellin6076)</name>
    <dbReference type="NCBI Taxonomy" id="234267"/>
    <lineage>
        <taxon>Bacteria</taxon>
        <taxon>Pseudomonadati</taxon>
        <taxon>Acidobacteriota</taxon>
        <taxon>Terriglobia</taxon>
        <taxon>Bryobacterales</taxon>
        <taxon>Solibacteraceae</taxon>
        <taxon>Candidatus Solibacter</taxon>
    </lineage>
</organism>
<dbReference type="HOGENOM" id="CLU_009942_1_0_0"/>
<dbReference type="Gene3D" id="3.10.310.70">
    <property type="match status" value="1"/>
</dbReference>
<keyword evidence="2" id="KW-0378">Hydrolase</keyword>
<dbReference type="EMBL" id="CP000473">
    <property type="protein sequence ID" value="ABJ88278.1"/>
    <property type="molecule type" value="Genomic_DNA"/>
</dbReference>
<dbReference type="InterPro" id="IPR032466">
    <property type="entry name" value="Metal_Hydrolase"/>
</dbReference>
<name>Q01PZ2_SOLUE</name>
<dbReference type="InterPro" id="IPR013108">
    <property type="entry name" value="Amidohydro_3"/>
</dbReference>
<dbReference type="Pfam" id="PF07969">
    <property type="entry name" value="Amidohydro_3"/>
    <property type="match status" value="1"/>
</dbReference>
<dbReference type="OrthoDB" id="9767366at2"/>
<protein>
    <submittedName>
        <fullName evidence="2">Amidohydrolase 3</fullName>
    </submittedName>
</protein>
<dbReference type="Gene3D" id="3.20.20.140">
    <property type="entry name" value="Metal-dependent hydrolases"/>
    <property type="match status" value="1"/>
</dbReference>
<dbReference type="InParanoid" id="Q01PZ2"/>
<dbReference type="AlphaFoldDB" id="Q01PZ2"/>
<sequence length="557" mass="60668" precursor="true">MRASVFFLSAAALLAQPADLVLRNGKIVTMNPAAPTAQAIAVRGDKISALGPDSAAQRWIGPNTKVIDLHGQLAIPGFIEGHGHFTGVGEFRMGLDLREARTWDDIVAQVARAVQQAKPGQWIVGRGWHQSKWTVPPTPNVEGFPLHASLDKVSPNNPVVLTHASGHASFVNGKALELAGVTAQTPNPSGGEILKDAKGNPTGLLRERASGVIGPARAAYEAKRTAADRREELNKAITLAIDESLSKGITTFEDAGSPWATIDVLKKMSDDHQLRMRIWMMARVPNDQLAANMDRERTIGDYFTVRGVKRAIDGALGSRGAWLLEPYTDKPESSGLNTDDPADIRKTAELAIQHNYQLCVHAIGDRANRETLNIFEETFKAHPEKKDLRWRVEHAQHLNAADIPRFGQLGVLAMMQGVHCTSDAPYVLLRLGAKRAEEGAYVWQKLIKSGAIIGNGTDAPVEDVSPLASFYASVSRKLKDGTVFYPDQRMSREEALKSYTLNNAYAAFEEKTKGSLEAGKFADITVLSRDIMTIPEDQIMATDVVYTIVGGKVAFSR</sequence>
<dbReference type="InterPro" id="IPR011059">
    <property type="entry name" value="Metal-dep_hydrolase_composite"/>
</dbReference>
<dbReference type="KEGG" id="sus:Acid_7369"/>
<dbReference type="CDD" id="cd01300">
    <property type="entry name" value="YtcJ_like"/>
    <property type="match status" value="1"/>
</dbReference>
<reference evidence="2" key="1">
    <citation type="submission" date="2006-10" db="EMBL/GenBank/DDBJ databases">
        <title>Complete sequence of Solibacter usitatus Ellin6076.</title>
        <authorList>
            <consortium name="US DOE Joint Genome Institute"/>
            <person name="Copeland A."/>
            <person name="Lucas S."/>
            <person name="Lapidus A."/>
            <person name="Barry K."/>
            <person name="Detter J.C."/>
            <person name="Glavina del Rio T."/>
            <person name="Hammon N."/>
            <person name="Israni S."/>
            <person name="Dalin E."/>
            <person name="Tice H."/>
            <person name="Pitluck S."/>
            <person name="Thompson L.S."/>
            <person name="Brettin T."/>
            <person name="Bruce D."/>
            <person name="Han C."/>
            <person name="Tapia R."/>
            <person name="Gilna P."/>
            <person name="Schmutz J."/>
            <person name="Larimer F."/>
            <person name="Land M."/>
            <person name="Hauser L."/>
            <person name="Kyrpides N."/>
            <person name="Mikhailova N."/>
            <person name="Janssen P.H."/>
            <person name="Kuske C.R."/>
            <person name="Richardson P."/>
        </authorList>
    </citation>
    <scope>NUCLEOTIDE SEQUENCE</scope>
    <source>
        <strain evidence="2">Ellin6076</strain>
    </source>
</reference>
<proteinExistence type="predicted"/>
<dbReference type="SUPFAM" id="SSF51556">
    <property type="entry name" value="Metallo-dependent hydrolases"/>
    <property type="match status" value="1"/>
</dbReference>
<evidence type="ECO:0000313" key="2">
    <source>
        <dbReference type="EMBL" id="ABJ88278.1"/>
    </source>
</evidence>
<dbReference type="PANTHER" id="PTHR22642:SF2">
    <property type="entry name" value="PROTEIN LONG AFTER FAR-RED 3"/>
    <property type="match status" value="1"/>
</dbReference>
<dbReference type="GO" id="GO:0016810">
    <property type="term" value="F:hydrolase activity, acting on carbon-nitrogen (but not peptide) bonds"/>
    <property type="evidence" value="ECO:0007669"/>
    <property type="project" value="InterPro"/>
</dbReference>
<feature type="domain" description="Amidohydrolase 3" evidence="1">
    <location>
        <begin position="65"/>
        <end position="554"/>
    </location>
</feature>
<dbReference type="eggNOG" id="COG1574">
    <property type="taxonomic scope" value="Bacteria"/>
</dbReference>
<dbReference type="InterPro" id="IPR033932">
    <property type="entry name" value="YtcJ-like"/>
</dbReference>
<accession>Q01PZ2</accession>
<dbReference type="PANTHER" id="PTHR22642">
    <property type="entry name" value="IMIDAZOLONEPROPIONASE"/>
    <property type="match status" value="1"/>
</dbReference>
<dbReference type="Gene3D" id="2.30.40.10">
    <property type="entry name" value="Urease, subunit C, domain 1"/>
    <property type="match status" value="1"/>
</dbReference>
<evidence type="ECO:0000259" key="1">
    <source>
        <dbReference type="Pfam" id="PF07969"/>
    </source>
</evidence>
<gene>
    <name evidence="2" type="ordered locus">Acid_7369</name>
</gene>
<dbReference type="SUPFAM" id="SSF51338">
    <property type="entry name" value="Composite domain of metallo-dependent hydrolases"/>
    <property type="match status" value="1"/>
</dbReference>